<dbReference type="OrthoDB" id="1737330at2759"/>
<proteinExistence type="predicted"/>
<accession>A0A7J7LPE0</accession>
<dbReference type="InterPro" id="IPR036815">
    <property type="entry name" value="14-3-3_dom_sf"/>
</dbReference>
<evidence type="ECO:0000313" key="1">
    <source>
        <dbReference type="EMBL" id="KAF6144541.1"/>
    </source>
</evidence>
<name>A0A7J7LPE0_9MAGN</name>
<protein>
    <submittedName>
        <fullName evidence="1">Uncharacterized protein</fullName>
    </submittedName>
</protein>
<dbReference type="SUPFAM" id="SSF48445">
    <property type="entry name" value="14-3-3 protein"/>
    <property type="match status" value="1"/>
</dbReference>
<reference evidence="1 2" key="1">
    <citation type="journal article" date="2020" name="IScience">
        <title>Genome Sequencing of the Endangered Kingdonia uniflora (Circaeasteraceae, Ranunculales) Reveals Potential Mechanisms of Evolutionary Specialization.</title>
        <authorList>
            <person name="Sun Y."/>
            <person name="Deng T."/>
            <person name="Zhang A."/>
            <person name="Moore M.J."/>
            <person name="Landis J.B."/>
            <person name="Lin N."/>
            <person name="Zhang H."/>
            <person name="Zhang X."/>
            <person name="Huang J."/>
            <person name="Zhang X."/>
            <person name="Sun H."/>
            <person name="Wang H."/>
        </authorList>
    </citation>
    <scope>NUCLEOTIDE SEQUENCE [LARGE SCALE GENOMIC DNA]</scope>
    <source>
        <strain evidence="1">TB1705</strain>
        <tissue evidence="1">Leaf</tissue>
    </source>
</reference>
<dbReference type="EMBL" id="JACGCM010002117">
    <property type="protein sequence ID" value="KAF6144541.1"/>
    <property type="molecule type" value="Genomic_DNA"/>
</dbReference>
<sequence>MKGDYFHYLAKFKTDQERKDAADQSLKDYEAASKLKTWNRGYNGRVHVILGGSSTVRVSELLLSNGMRDCYWCIYFVDYQVDLVLDEIVSTSQEKGPSYRDVSTILEIEQQAHENGLQENYYWPMSFFTNPFEHLYLERIFMETIGKLHVQQRGDTPGTPGIGRNMRIACSCKSSFLAAADDSGDIKVMTSFK</sequence>
<keyword evidence="2" id="KW-1185">Reference proteome</keyword>
<dbReference type="AlphaFoldDB" id="A0A7J7LPE0"/>
<dbReference type="Gene3D" id="1.20.190.20">
    <property type="entry name" value="14-3-3 domain"/>
    <property type="match status" value="1"/>
</dbReference>
<evidence type="ECO:0000313" key="2">
    <source>
        <dbReference type="Proteomes" id="UP000541444"/>
    </source>
</evidence>
<organism evidence="1 2">
    <name type="scientific">Kingdonia uniflora</name>
    <dbReference type="NCBI Taxonomy" id="39325"/>
    <lineage>
        <taxon>Eukaryota</taxon>
        <taxon>Viridiplantae</taxon>
        <taxon>Streptophyta</taxon>
        <taxon>Embryophyta</taxon>
        <taxon>Tracheophyta</taxon>
        <taxon>Spermatophyta</taxon>
        <taxon>Magnoliopsida</taxon>
        <taxon>Ranunculales</taxon>
        <taxon>Circaeasteraceae</taxon>
        <taxon>Kingdonia</taxon>
    </lineage>
</organism>
<gene>
    <name evidence="1" type="ORF">GIB67_023987</name>
</gene>
<dbReference type="Proteomes" id="UP000541444">
    <property type="component" value="Unassembled WGS sequence"/>
</dbReference>
<comment type="caution">
    <text evidence="1">The sequence shown here is derived from an EMBL/GenBank/DDBJ whole genome shotgun (WGS) entry which is preliminary data.</text>
</comment>